<dbReference type="GO" id="GO:0005737">
    <property type="term" value="C:cytoplasm"/>
    <property type="evidence" value="ECO:0007669"/>
    <property type="project" value="UniProtKB-SubCell"/>
</dbReference>
<dbReference type="PIRSF" id="PIRSF000193">
    <property type="entry name" value="Pyrrol-5-carb_rd"/>
    <property type="match status" value="1"/>
</dbReference>
<dbReference type="EMBL" id="JAERWK010000005">
    <property type="protein sequence ID" value="MBM9466293.1"/>
    <property type="molecule type" value="Genomic_DNA"/>
</dbReference>
<evidence type="ECO:0000256" key="1">
    <source>
        <dbReference type="ARBA" id="ARBA00005525"/>
    </source>
</evidence>
<comment type="function">
    <text evidence="4 5">Catalyzes the reduction of 1-pyrroline-5-carboxylate (PCA) to L-proline.</text>
</comment>
<evidence type="ECO:0000256" key="8">
    <source>
        <dbReference type="RuleBase" id="RU003903"/>
    </source>
</evidence>
<dbReference type="NCBIfam" id="TIGR00112">
    <property type="entry name" value="proC"/>
    <property type="match status" value="1"/>
</dbReference>
<dbReference type="EC" id="1.5.1.2" evidence="5 6"/>
<gene>
    <name evidence="5 11" type="primary">proC</name>
    <name evidence="11" type="ORF">JL106_03240</name>
</gene>
<dbReference type="FunFam" id="1.10.3730.10:FF:000001">
    <property type="entry name" value="Pyrroline-5-carboxylate reductase"/>
    <property type="match status" value="1"/>
</dbReference>
<evidence type="ECO:0000256" key="5">
    <source>
        <dbReference type="HAMAP-Rule" id="MF_01925"/>
    </source>
</evidence>
<dbReference type="SUPFAM" id="SSF48179">
    <property type="entry name" value="6-phosphogluconate dehydrogenase C-terminal domain-like"/>
    <property type="match status" value="1"/>
</dbReference>
<evidence type="ECO:0000259" key="10">
    <source>
        <dbReference type="Pfam" id="PF14748"/>
    </source>
</evidence>
<evidence type="ECO:0000259" key="9">
    <source>
        <dbReference type="Pfam" id="PF03807"/>
    </source>
</evidence>
<evidence type="ECO:0000256" key="3">
    <source>
        <dbReference type="ARBA" id="ARBA00023002"/>
    </source>
</evidence>
<dbReference type="SUPFAM" id="SSF51735">
    <property type="entry name" value="NAD(P)-binding Rossmann-fold domains"/>
    <property type="match status" value="1"/>
</dbReference>
<dbReference type="PANTHER" id="PTHR11645:SF0">
    <property type="entry name" value="PYRROLINE-5-CARBOXYLATE REDUCTASE 3"/>
    <property type="match status" value="1"/>
</dbReference>
<dbReference type="PANTHER" id="PTHR11645">
    <property type="entry name" value="PYRROLINE-5-CARBOXYLATE REDUCTASE"/>
    <property type="match status" value="1"/>
</dbReference>
<evidence type="ECO:0000313" key="12">
    <source>
        <dbReference type="Proteomes" id="UP000663792"/>
    </source>
</evidence>
<organism evidence="11 12">
    <name type="scientific">Nakamurella leprariae</name>
    <dbReference type="NCBI Taxonomy" id="2803911"/>
    <lineage>
        <taxon>Bacteria</taxon>
        <taxon>Bacillati</taxon>
        <taxon>Actinomycetota</taxon>
        <taxon>Actinomycetes</taxon>
        <taxon>Nakamurellales</taxon>
        <taxon>Nakamurellaceae</taxon>
        <taxon>Nakamurella</taxon>
    </lineage>
</organism>
<keyword evidence="5" id="KW-0963">Cytoplasm</keyword>
<dbReference type="Gene3D" id="3.40.50.720">
    <property type="entry name" value="NAD(P)-binding Rossmann-like Domain"/>
    <property type="match status" value="1"/>
</dbReference>
<accession>A0A938YEH8</accession>
<keyword evidence="3 5" id="KW-0560">Oxidoreductase</keyword>
<keyword evidence="5 8" id="KW-0028">Amino-acid biosynthesis</keyword>
<comment type="pathway">
    <text evidence="5 8">Amino-acid biosynthesis; L-proline biosynthesis; L-proline from L-glutamate 5-semialdehyde: step 1/1.</text>
</comment>
<evidence type="ECO:0000256" key="6">
    <source>
        <dbReference type="NCBIfam" id="TIGR00112"/>
    </source>
</evidence>
<sequence length="275" mass="28238">MTTIAILGAGKIGEALLSGLISAGRDPADLIVSRRSPERAQELAQRHGVRALDAAAAAAAADVVVVAVKPQDIEPLLDSLAPVLAPSTLVVSLAAGLPTALYEARLPAGVPVVRVMPNTPMVVGEAMSVVSGGSHAQPEHLELTEELLRSVGRVLRVPEGQQDAATALSGSGPAYFFFLVEAMIDAGILLGLPRGVSTELIIQSAVGAAAMLRETGDHPVALREAVTSPGGTTIAAIRELENHRVRAALLTAIEAAALRSRDLGRAHRIDGPTAG</sequence>
<keyword evidence="12" id="KW-1185">Reference proteome</keyword>
<dbReference type="Pfam" id="PF03807">
    <property type="entry name" value="F420_oxidored"/>
    <property type="match status" value="1"/>
</dbReference>
<reference evidence="11" key="1">
    <citation type="submission" date="2021-01" db="EMBL/GenBank/DDBJ databases">
        <title>YIM 132084 draft genome.</title>
        <authorList>
            <person name="An D."/>
        </authorList>
    </citation>
    <scope>NUCLEOTIDE SEQUENCE</scope>
    <source>
        <strain evidence="11">YIM 132084</strain>
    </source>
</reference>
<dbReference type="Gene3D" id="1.10.3730.10">
    <property type="entry name" value="ProC C-terminal domain-like"/>
    <property type="match status" value="1"/>
</dbReference>
<dbReference type="InterPro" id="IPR028939">
    <property type="entry name" value="P5C_Rdtase_cat_N"/>
</dbReference>
<comment type="catalytic activity">
    <reaction evidence="5">
        <text>L-proline + NAD(+) = (S)-1-pyrroline-5-carboxylate + NADH + 2 H(+)</text>
        <dbReference type="Rhea" id="RHEA:14105"/>
        <dbReference type="ChEBI" id="CHEBI:15378"/>
        <dbReference type="ChEBI" id="CHEBI:17388"/>
        <dbReference type="ChEBI" id="CHEBI:57540"/>
        <dbReference type="ChEBI" id="CHEBI:57945"/>
        <dbReference type="ChEBI" id="CHEBI:60039"/>
        <dbReference type="EC" id="1.5.1.2"/>
    </reaction>
</comment>
<proteinExistence type="inferred from homology"/>
<comment type="subcellular location">
    <subcellularLocation>
        <location evidence="5">Cytoplasm</location>
    </subcellularLocation>
</comment>
<evidence type="ECO:0000256" key="2">
    <source>
        <dbReference type="ARBA" id="ARBA00022857"/>
    </source>
</evidence>
<dbReference type="Proteomes" id="UP000663792">
    <property type="component" value="Unassembled WGS sequence"/>
</dbReference>
<dbReference type="RefSeq" id="WP_205259247.1">
    <property type="nucleotide sequence ID" value="NZ_JAERWK010000005.1"/>
</dbReference>
<dbReference type="GO" id="GO:0055129">
    <property type="term" value="P:L-proline biosynthetic process"/>
    <property type="evidence" value="ECO:0007669"/>
    <property type="project" value="UniProtKB-UniRule"/>
</dbReference>
<evidence type="ECO:0000256" key="7">
    <source>
        <dbReference type="PIRSR" id="PIRSR000193-1"/>
    </source>
</evidence>
<dbReference type="InterPro" id="IPR053790">
    <property type="entry name" value="P5CR-like_CS"/>
</dbReference>
<dbReference type="GO" id="GO:0004735">
    <property type="term" value="F:pyrroline-5-carboxylate reductase activity"/>
    <property type="evidence" value="ECO:0007669"/>
    <property type="project" value="UniProtKB-UniRule"/>
</dbReference>
<name>A0A938YEH8_9ACTN</name>
<dbReference type="InterPro" id="IPR008927">
    <property type="entry name" value="6-PGluconate_DH-like_C_sf"/>
</dbReference>
<evidence type="ECO:0000313" key="11">
    <source>
        <dbReference type="EMBL" id="MBM9466293.1"/>
    </source>
</evidence>
<comment type="similarity">
    <text evidence="1 5 8">Belongs to the pyrroline-5-carboxylate reductase family.</text>
</comment>
<dbReference type="InterPro" id="IPR000304">
    <property type="entry name" value="Pyrroline-COOH_reductase"/>
</dbReference>
<dbReference type="InterPro" id="IPR029036">
    <property type="entry name" value="P5CR_dimer"/>
</dbReference>
<feature type="domain" description="Pyrroline-5-carboxylate reductase dimerisation" evidence="10">
    <location>
        <begin position="159"/>
        <end position="262"/>
    </location>
</feature>
<comment type="catalytic activity">
    <reaction evidence="5 8">
        <text>L-proline + NADP(+) = (S)-1-pyrroline-5-carboxylate + NADPH + 2 H(+)</text>
        <dbReference type="Rhea" id="RHEA:14109"/>
        <dbReference type="ChEBI" id="CHEBI:15378"/>
        <dbReference type="ChEBI" id="CHEBI:17388"/>
        <dbReference type="ChEBI" id="CHEBI:57783"/>
        <dbReference type="ChEBI" id="CHEBI:58349"/>
        <dbReference type="ChEBI" id="CHEBI:60039"/>
        <dbReference type="EC" id="1.5.1.2"/>
    </reaction>
</comment>
<keyword evidence="2 5" id="KW-0521">NADP</keyword>
<keyword evidence="5 8" id="KW-0641">Proline biosynthesis</keyword>
<evidence type="ECO:0000256" key="4">
    <source>
        <dbReference type="ARBA" id="ARBA00058118"/>
    </source>
</evidence>
<dbReference type="InterPro" id="IPR036291">
    <property type="entry name" value="NAD(P)-bd_dom_sf"/>
</dbReference>
<protein>
    <recommendedName>
        <fullName evidence="5 6">Pyrroline-5-carboxylate reductase</fullName>
        <shortName evidence="5">P5C reductase</shortName>
        <shortName evidence="5">P5CR</shortName>
        <ecNumber evidence="5 6">1.5.1.2</ecNumber>
    </recommendedName>
    <alternativeName>
        <fullName evidence="5">PCA reductase</fullName>
    </alternativeName>
</protein>
<comment type="caution">
    <text evidence="11">The sequence shown here is derived from an EMBL/GenBank/DDBJ whole genome shotgun (WGS) entry which is preliminary data.</text>
</comment>
<dbReference type="Pfam" id="PF14748">
    <property type="entry name" value="P5CR_dimer"/>
    <property type="match status" value="1"/>
</dbReference>
<dbReference type="HAMAP" id="MF_01925">
    <property type="entry name" value="P5C_reductase"/>
    <property type="match status" value="1"/>
</dbReference>
<feature type="domain" description="Pyrroline-5-carboxylate reductase catalytic N-terminal" evidence="9">
    <location>
        <begin position="3"/>
        <end position="96"/>
    </location>
</feature>
<dbReference type="PROSITE" id="PS00521">
    <property type="entry name" value="P5CR"/>
    <property type="match status" value="1"/>
</dbReference>
<dbReference type="AlphaFoldDB" id="A0A938YEH8"/>
<feature type="binding site" evidence="7">
    <location>
        <begin position="67"/>
        <end position="70"/>
    </location>
    <ligand>
        <name>NADP(+)</name>
        <dbReference type="ChEBI" id="CHEBI:58349"/>
    </ligand>
</feature>